<evidence type="ECO:0000259" key="5">
    <source>
        <dbReference type="PROSITE" id="PS50977"/>
    </source>
</evidence>
<evidence type="ECO:0000313" key="6">
    <source>
        <dbReference type="EMBL" id="NGO70146.1"/>
    </source>
</evidence>
<dbReference type="GO" id="GO:0003700">
    <property type="term" value="F:DNA-binding transcription factor activity"/>
    <property type="evidence" value="ECO:0007669"/>
    <property type="project" value="TreeGrafter"/>
</dbReference>
<keyword evidence="2 4" id="KW-0238">DNA-binding</keyword>
<sequence length="207" mass="21916">MTPPPAPRRRADARRSRAAILEAAARVLDGDPDARLEAVAAAAGVTRQTVYAHFPSRERLLAGVADQLTQQAVAAMDAAEPDAGPAADALLRVLDASAEPLSRFPALVRRISALPVGPGADRERHAPVAERLARVVRRGRRAGEFDDRPPVDWLVTVVIGLAHAASEERDAGRMTGAQAREALRTSVLRVLGASAPGSARAEQDRTP</sequence>
<accession>A0A6G4WXY0</accession>
<dbReference type="SUPFAM" id="SSF48498">
    <property type="entry name" value="Tetracyclin repressor-like, C-terminal domain"/>
    <property type="match status" value="1"/>
</dbReference>
<evidence type="ECO:0000256" key="4">
    <source>
        <dbReference type="PROSITE-ProRule" id="PRU00335"/>
    </source>
</evidence>
<dbReference type="PROSITE" id="PS50977">
    <property type="entry name" value="HTH_TETR_2"/>
    <property type="match status" value="1"/>
</dbReference>
<evidence type="ECO:0000256" key="2">
    <source>
        <dbReference type="ARBA" id="ARBA00023125"/>
    </source>
</evidence>
<feature type="domain" description="HTH tetR-type" evidence="5">
    <location>
        <begin position="14"/>
        <end position="72"/>
    </location>
</feature>
<proteinExistence type="predicted"/>
<keyword evidence="7" id="KW-1185">Reference proteome</keyword>
<protein>
    <submittedName>
        <fullName evidence="6">TetR/AcrR family transcriptional regulator</fullName>
    </submittedName>
</protein>
<reference evidence="6 7" key="1">
    <citation type="submission" date="2020-02" db="EMBL/GenBank/DDBJ databases">
        <title>Whole-genome analyses of novel actinobacteria.</title>
        <authorList>
            <person name="Sahin N."/>
            <person name="Tatar D."/>
        </authorList>
    </citation>
    <scope>NUCLEOTIDE SEQUENCE [LARGE SCALE GENOMIC DNA]</scope>
    <source>
        <strain evidence="6 7">SB3404</strain>
    </source>
</reference>
<dbReference type="Proteomes" id="UP000477722">
    <property type="component" value="Unassembled WGS sequence"/>
</dbReference>
<organism evidence="6 7">
    <name type="scientific">Streptomyces boncukensis</name>
    <dbReference type="NCBI Taxonomy" id="2711219"/>
    <lineage>
        <taxon>Bacteria</taxon>
        <taxon>Bacillati</taxon>
        <taxon>Actinomycetota</taxon>
        <taxon>Actinomycetes</taxon>
        <taxon>Kitasatosporales</taxon>
        <taxon>Streptomycetaceae</taxon>
        <taxon>Streptomyces</taxon>
    </lineage>
</organism>
<evidence type="ECO:0000256" key="3">
    <source>
        <dbReference type="ARBA" id="ARBA00023163"/>
    </source>
</evidence>
<dbReference type="EMBL" id="JAAKZZ010000171">
    <property type="protein sequence ID" value="NGO70146.1"/>
    <property type="molecule type" value="Genomic_DNA"/>
</dbReference>
<dbReference type="AlphaFoldDB" id="A0A6G4WXY0"/>
<evidence type="ECO:0000256" key="1">
    <source>
        <dbReference type="ARBA" id="ARBA00023015"/>
    </source>
</evidence>
<name>A0A6G4WXY0_9ACTN</name>
<dbReference type="GO" id="GO:0000976">
    <property type="term" value="F:transcription cis-regulatory region binding"/>
    <property type="evidence" value="ECO:0007669"/>
    <property type="project" value="TreeGrafter"/>
</dbReference>
<dbReference type="InterPro" id="IPR001647">
    <property type="entry name" value="HTH_TetR"/>
</dbReference>
<dbReference type="InterPro" id="IPR050109">
    <property type="entry name" value="HTH-type_TetR-like_transc_reg"/>
</dbReference>
<keyword evidence="1" id="KW-0805">Transcription regulation</keyword>
<dbReference type="Gene3D" id="1.10.357.10">
    <property type="entry name" value="Tetracycline Repressor, domain 2"/>
    <property type="match status" value="1"/>
</dbReference>
<keyword evidence="3" id="KW-0804">Transcription</keyword>
<dbReference type="Pfam" id="PF00440">
    <property type="entry name" value="TetR_N"/>
    <property type="match status" value="1"/>
</dbReference>
<dbReference type="PANTHER" id="PTHR30055">
    <property type="entry name" value="HTH-TYPE TRANSCRIPTIONAL REGULATOR RUTR"/>
    <property type="match status" value="1"/>
</dbReference>
<feature type="DNA-binding region" description="H-T-H motif" evidence="4">
    <location>
        <begin position="35"/>
        <end position="54"/>
    </location>
</feature>
<evidence type="ECO:0000313" key="7">
    <source>
        <dbReference type="Proteomes" id="UP000477722"/>
    </source>
</evidence>
<dbReference type="SUPFAM" id="SSF46689">
    <property type="entry name" value="Homeodomain-like"/>
    <property type="match status" value="1"/>
</dbReference>
<dbReference type="InterPro" id="IPR036271">
    <property type="entry name" value="Tet_transcr_reg_TetR-rel_C_sf"/>
</dbReference>
<gene>
    <name evidence="6" type="ORF">G5C65_17650</name>
</gene>
<comment type="caution">
    <text evidence="6">The sequence shown here is derived from an EMBL/GenBank/DDBJ whole genome shotgun (WGS) entry which is preliminary data.</text>
</comment>
<dbReference type="RefSeq" id="WP_165299818.1">
    <property type="nucleotide sequence ID" value="NZ_JAAKZZ010000171.1"/>
</dbReference>
<dbReference type="PANTHER" id="PTHR30055:SF234">
    <property type="entry name" value="HTH-TYPE TRANSCRIPTIONAL REGULATOR BETI"/>
    <property type="match status" value="1"/>
</dbReference>
<dbReference type="InterPro" id="IPR009057">
    <property type="entry name" value="Homeodomain-like_sf"/>
</dbReference>